<dbReference type="SUPFAM" id="SSF57667">
    <property type="entry name" value="beta-beta-alpha zinc fingers"/>
    <property type="match status" value="1"/>
</dbReference>
<feature type="compositionally biased region" description="Polar residues" evidence="6">
    <location>
        <begin position="855"/>
        <end position="865"/>
    </location>
</feature>
<evidence type="ECO:0000256" key="3">
    <source>
        <dbReference type="ARBA" id="ARBA00022771"/>
    </source>
</evidence>
<name>A0A7M4FU20_CROPO</name>
<sequence length="1483" mass="163010">MLCTSDNTHPSQGRQASLGPCCLFQQSRDVLYPVLLQQEQALSQTIYLKALTIPLYHPIQSGCYQPNNQLAAGGSGINLESSNMPLILNPVLHSERTDQSQSVPKKPPGHTLTINIISSLPVLPPSSCPNAPAGSPGKSKNAGKYICKHCGRDCLKPSVLEKHIRSHTGERPFPCTTCGIAFKTQSNLYKHRRTQTHVNNARLPSESDHGTALEENERAAESSAAQGAKAHDNRQRVKTDSPYNAGGSQSAPEREAVQDPQNLSSPVVSPGSRHHRRKIQEQRSPTANKHIQLQRQQATYSDKQWDCKPSDYKLKKCESTDSGYLSRSDSTEQQLLSSSPLHSLYEHSTELENETAFSSPRGAAGSGAKLDSAEKATALMLEKKKLEEHISKLISHNKAVVDDTQLDNVRPRKTVLSKQGSIDLPMPYTYKDSFHFDIRSLDTNRKKNLSLCSAKSTFTPMEKSKPLFFHSVPTQFSTTIDCVPVTRSNSLPFIESTKIVHEKVSRSKPPSLAKQSLNTSVSSLLHSNKLAISSVDFPNSHPRALVRQTAVDDLPLSNTGDNYSPSEDVQGAKKPGAGGDAVSAKCKKSSQRKLKMFSQEKWQMYGDETFKKIYQKMKSSQAAKKLKQKGNKVTDVTVFIPEPKGAASGDGAIDGSSSTSRNISSPVAISTPRINAVQLETHPTSNHTLQSGSSEESGAGSFTELMETSHSIKAGKQHVISNTSQEFNTSEAHRPGKYTGGNNILPTPSTGRELRQVASQLSPKILDDDHLQLHSNELEEPHPVRDTSALEAACETNSNRDLENHSGRETAQHAQTPLRVQSCNSGESSQELHELPSERKKMKVDAAKSRENVALKSSSSPNSRSHVIGETVSSREHYSIPDATSPTSIKHSVKEKELNARIKEPVYRAEGMQCEKKVKPHREPTDNVNHLTHSGGASTTSFSEFLAPELKGNNCISFALHKLTNTGIKTCLVTTGPLQSGHDPGISSKIQHLQSSPVTPLLQKNAFSPKYVLKLPQDKSAADLTFTLRPEQKTAPCTSSPVTLTKPSCIVDSRSLSPDPGNPVLSSLAFELRHQASREGHRWNVQANWKAPIFCLPTDPERTNSSTKADDSFDNQSSRQKAIMEDTWRGTENKDNVSDQRQAEEKMISTTTCSAQTSVTKVCFASMYTGSFFISTDIKGENRVLRHLHSGRNSLIMTSAGRGPAPSEDNELTIKGWDEDSSSCCIRKDTSPKLQDIEHSACSMDNFNYYCHSFGTFYCHTLSHHSKELSTQPQNSLTCYSGNTRISNTKGSFPSLNAEPRLTWCCLTRSLPLPAEQKEKADSAYSSLHICKNNSGNEGTLSKCDVSFFKMKNVSKTMTYGLTSRNLKSLVSSFSQVSKRNNQKKEDRNNSGIFSPTADSSVISPNRCLDKSQAYLQPDDHHDIETSALKEPSFPFSTTEATATSAAPSKAYKKRSLEMMRKQTRVEYDDTSSDDEDRLVIEI</sequence>
<reference evidence="8" key="1">
    <citation type="submission" date="2025-08" db="UniProtKB">
        <authorList>
            <consortium name="Ensembl"/>
        </authorList>
    </citation>
    <scope>IDENTIFICATION</scope>
</reference>
<dbReference type="Gene3D" id="3.30.160.60">
    <property type="entry name" value="Classic Zinc Finger"/>
    <property type="match status" value="2"/>
</dbReference>
<proteinExistence type="predicted"/>
<feature type="compositionally biased region" description="Polar residues" evidence="6">
    <location>
        <begin position="740"/>
        <end position="750"/>
    </location>
</feature>
<feature type="region of interest" description="Disordered" evidence="6">
    <location>
        <begin position="551"/>
        <end position="583"/>
    </location>
</feature>
<keyword evidence="1" id="KW-0479">Metal-binding</keyword>
<feature type="compositionally biased region" description="Basic and acidic residues" evidence="6">
    <location>
        <begin position="205"/>
        <end position="220"/>
    </location>
</feature>
<dbReference type="Proteomes" id="UP000594220">
    <property type="component" value="Unplaced"/>
</dbReference>
<feature type="region of interest" description="Disordered" evidence="6">
    <location>
        <begin position="1435"/>
        <end position="1454"/>
    </location>
</feature>
<evidence type="ECO:0000256" key="2">
    <source>
        <dbReference type="ARBA" id="ARBA00022737"/>
    </source>
</evidence>
<evidence type="ECO:0000256" key="1">
    <source>
        <dbReference type="ARBA" id="ARBA00022723"/>
    </source>
</evidence>
<feature type="region of interest" description="Disordered" evidence="6">
    <location>
        <begin position="196"/>
        <end position="303"/>
    </location>
</feature>
<feature type="compositionally biased region" description="Polar residues" evidence="6">
    <location>
        <begin position="1390"/>
        <end position="1399"/>
    </location>
</feature>
<feature type="compositionally biased region" description="Polar residues" evidence="6">
    <location>
        <begin position="812"/>
        <end position="829"/>
    </location>
</feature>
<feature type="compositionally biased region" description="Polar residues" evidence="6">
    <location>
        <begin position="282"/>
        <end position="302"/>
    </location>
</feature>
<keyword evidence="9" id="KW-1185">Reference proteome</keyword>
<keyword evidence="2" id="KW-0677">Repeat</keyword>
<keyword evidence="3 5" id="KW-0863">Zinc-finger</keyword>
<dbReference type="Pfam" id="PF00096">
    <property type="entry name" value="zf-C2H2"/>
    <property type="match status" value="1"/>
</dbReference>
<dbReference type="InterPro" id="IPR036236">
    <property type="entry name" value="Znf_C2H2_sf"/>
</dbReference>
<evidence type="ECO:0000256" key="6">
    <source>
        <dbReference type="SAM" id="MobiDB-lite"/>
    </source>
</evidence>
<dbReference type="GeneTree" id="ENSGT00940000161664"/>
<feature type="compositionally biased region" description="Low complexity" evidence="6">
    <location>
        <begin position="1435"/>
        <end position="1449"/>
    </location>
</feature>
<dbReference type="OMA" id="CNNKLLD"/>
<keyword evidence="4" id="KW-0862">Zinc</keyword>
<protein>
    <submittedName>
        <fullName evidence="8">Zinc finger protein 831</fullName>
    </submittedName>
</protein>
<dbReference type="GO" id="GO:0008270">
    <property type="term" value="F:zinc ion binding"/>
    <property type="evidence" value="ECO:0007669"/>
    <property type="project" value="UniProtKB-KW"/>
</dbReference>
<feature type="region of interest" description="Disordered" evidence="6">
    <location>
        <begin position="349"/>
        <end position="369"/>
    </location>
</feature>
<dbReference type="FunFam" id="3.30.160.60:FF:000710">
    <property type="entry name" value="Zinc finger protein 768"/>
    <property type="match status" value="1"/>
</dbReference>
<feature type="region of interest" description="Disordered" evidence="6">
    <location>
        <begin position="645"/>
        <end position="667"/>
    </location>
</feature>
<reference evidence="8" key="2">
    <citation type="submission" date="2025-09" db="UniProtKB">
        <authorList>
            <consortium name="Ensembl"/>
        </authorList>
    </citation>
    <scope>IDENTIFICATION</scope>
</reference>
<dbReference type="SMART" id="SM00355">
    <property type="entry name" value="ZnF_C2H2"/>
    <property type="match status" value="2"/>
</dbReference>
<feature type="compositionally biased region" description="Polar residues" evidence="6">
    <location>
        <begin position="720"/>
        <end position="730"/>
    </location>
</feature>
<feature type="compositionally biased region" description="Low complexity" evidence="6">
    <location>
        <begin position="645"/>
        <end position="658"/>
    </location>
</feature>
<evidence type="ECO:0000259" key="7">
    <source>
        <dbReference type="PROSITE" id="PS50157"/>
    </source>
</evidence>
<dbReference type="PROSITE" id="PS50157">
    <property type="entry name" value="ZINC_FINGER_C2H2_2"/>
    <property type="match status" value="2"/>
</dbReference>
<dbReference type="Ensembl" id="ENSCPRT00005008604.1">
    <property type="protein sequence ID" value="ENSCPRP00005007347.1"/>
    <property type="gene ID" value="ENSCPRG00005005201.1"/>
</dbReference>
<feature type="compositionally biased region" description="Basic and acidic residues" evidence="6">
    <location>
        <begin position="830"/>
        <end position="853"/>
    </location>
</feature>
<feature type="region of interest" description="Disordered" evidence="6">
    <location>
        <begin position="720"/>
        <end position="753"/>
    </location>
</feature>
<evidence type="ECO:0000256" key="5">
    <source>
        <dbReference type="PROSITE-ProRule" id="PRU00042"/>
    </source>
</evidence>
<dbReference type="PROSITE" id="PS00028">
    <property type="entry name" value="ZINC_FINGER_C2H2_1"/>
    <property type="match status" value="2"/>
</dbReference>
<feature type="region of interest" description="Disordered" evidence="6">
    <location>
        <begin position="1463"/>
        <end position="1483"/>
    </location>
</feature>
<feature type="region of interest" description="Disordered" evidence="6">
    <location>
        <begin position="1378"/>
        <end position="1399"/>
    </location>
</feature>
<organism evidence="8 9">
    <name type="scientific">Crocodylus porosus</name>
    <name type="common">Saltwater crocodile</name>
    <name type="synonym">Estuarine crocodile</name>
    <dbReference type="NCBI Taxonomy" id="8502"/>
    <lineage>
        <taxon>Eukaryota</taxon>
        <taxon>Metazoa</taxon>
        <taxon>Chordata</taxon>
        <taxon>Craniata</taxon>
        <taxon>Vertebrata</taxon>
        <taxon>Euteleostomi</taxon>
        <taxon>Archelosauria</taxon>
        <taxon>Archosauria</taxon>
        <taxon>Crocodylia</taxon>
        <taxon>Longirostres</taxon>
        <taxon>Crocodylidae</taxon>
        <taxon>Crocodylus</taxon>
    </lineage>
</organism>
<feature type="compositionally biased region" description="Basic and acidic residues" evidence="6">
    <location>
        <begin position="798"/>
        <end position="811"/>
    </location>
</feature>
<evidence type="ECO:0000256" key="4">
    <source>
        <dbReference type="ARBA" id="ARBA00022833"/>
    </source>
</evidence>
<dbReference type="InterPro" id="IPR013087">
    <property type="entry name" value="Znf_C2H2_type"/>
</dbReference>
<feature type="domain" description="C2H2-type" evidence="7">
    <location>
        <begin position="145"/>
        <end position="172"/>
    </location>
</feature>
<feature type="domain" description="C2H2-type" evidence="7">
    <location>
        <begin position="173"/>
        <end position="202"/>
    </location>
</feature>
<feature type="region of interest" description="Disordered" evidence="6">
    <location>
        <begin position="796"/>
        <end position="873"/>
    </location>
</feature>
<feature type="compositionally biased region" description="Basic and acidic residues" evidence="6">
    <location>
        <begin position="229"/>
        <end position="239"/>
    </location>
</feature>
<feature type="region of interest" description="Disordered" evidence="6">
    <location>
        <begin position="1100"/>
        <end position="1126"/>
    </location>
</feature>
<evidence type="ECO:0000313" key="9">
    <source>
        <dbReference type="Proteomes" id="UP000594220"/>
    </source>
</evidence>
<dbReference type="PANTHER" id="PTHR47166:SF1">
    <property type="entry name" value="ZINC FINGER PROTEIN 831"/>
    <property type="match status" value="1"/>
</dbReference>
<gene>
    <name evidence="8" type="primary">ZNF831</name>
</gene>
<dbReference type="PANTHER" id="PTHR47166">
    <property type="entry name" value="ZINC FINGER PROTEIN 831"/>
    <property type="match status" value="1"/>
</dbReference>
<evidence type="ECO:0000313" key="8">
    <source>
        <dbReference type="Ensembl" id="ENSCPRP00005007347.1"/>
    </source>
</evidence>
<accession>A0A7M4FU20</accession>
<feature type="compositionally biased region" description="Polar residues" evidence="6">
    <location>
        <begin position="556"/>
        <end position="567"/>
    </location>
</feature>